<reference evidence="2 3" key="1">
    <citation type="submission" date="2015-01" db="EMBL/GenBank/DDBJ databases">
        <title>The Genome Sequence of Fonsecaea multimorphosa CBS 102226.</title>
        <authorList>
            <consortium name="The Broad Institute Genomics Platform"/>
            <person name="Cuomo C."/>
            <person name="de Hoog S."/>
            <person name="Gorbushina A."/>
            <person name="Stielow B."/>
            <person name="Teixiera M."/>
            <person name="Abouelleil A."/>
            <person name="Chapman S.B."/>
            <person name="Priest M."/>
            <person name="Young S.K."/>
            <person name="Wortman J."/>
            <person name="Nusbaum C."/>
            <person name="Birren B."/>
        </authorList>
    </citation>
    <scope>NUCLEOTIDE SEQUENCE [LARGE SCALE GENOMIC DNA]</scope>
    <source>
        <strain evidence="2 3">CBS 102226</strain>
    </source>
</reference>
<evidence type="ECO:0000313" key="2">
    <source>
        <dbReference type="EMBL" id="KIX95046.1"/>
    </source>
</evidence>
<evidence type="ECO:0000313" key="3">
    <source>
        <dbReference type="Proteomes" id="UP000053411"/>
    </source>
</evidence>
<dbReference type="GeneID" id="27715102"/>
<proteinExistence type="predicted"/>
<feature type="compositionally biased region" description="Basic residues" evidence="1">
    <location>
        <begin position="26"/>
        <end position="37"/>
    </location>
</feature>
<sequence length="532" mass="60289">MVAITFIQHDPAQGSPRQKHLDSARARAHAARVSHDRRRSDSRLPSPPQSPKLDFKGESGDEERLLTVAAFEGNSDPFRCAAIEITPELNRILTFTREVGLRAHFSPLAVRKISREIAGNFEQPYVLGAWADIAASLRDEGTALARLVTYSSYLCRCLPNAKETRILVHQMRKRSLQLLREKVERHTNSSSIEDKTALQHHIYALFDAECFCGNTEAAIVHGTALQKLINESNTFDAPMAQRLLYITCHSAATSGQRILPSIGKWIIERSEAFLEEEVPPHPLGAPENHDLHASITFPELQACFSRCWYLGDASKPTSPTESPTAAEPVKDKKAAYIYVTVSAFSNLCRLNDMFYDLVEAVWMAGISKSERYTQAALSVALNYLAREMFADLTISGVNIRDCSTMLMGQLRFTFMRAYQSSTVSDRTDFAAAYLWILYVGALCEHRRRDDILMVDLLNEFWFSPLLALQAHLMGVTTWPDMCVVAKQFFYSDIVEPDGAIWFDVLLKRYNHESRQKKLSLAKRYTWFFETRK</sequence>
<dbReference type="OrthoDB" id="4132346at2759"/>
<name>A0A0D2ID51_9EURO</name>
<feature type="region of interest" description="Disordered" evidence="1">
    <location>
        <begin position="1"/>
        <end position="59"/>
    </location>
</feature>
<keyword evidence="3" id="KW-1185">Reference proteome</keyword>
<dbReference type="RefSeq" id="XP_016629169.1">
    <property type="nucleotide sequence ID" value="XM_016779850.1"/>
</dbReference>
<organism evidence="2 3">
    <name type="scientific">Fonsecaea multimorphosa CBS 102226</name>
    <dbReference type="NCBI Taxonomy" id="1442371"/>
    <lineage>
        <taxon>Eukaryota</taxon>
        <taxon>Fungi</taxon>
        <taxon>Dikarya</taxon>
        <taxon>Ascomycota</taxon>
        <taxon>Pezizomycotina</taxon>
        <taxon>Eurotiomycetes</taxon>
        <taxon>Chaetothyriomycetidae</taxon>
        <taxon>Chaetothyriales</taxon>
        <taxon>Herpotrichiellaceae</taxon>
        <taxon>Fonsecaea</taxon>
    </lineage>
</organism>
<dbReference type="EMBL" id="KN848084">
    <property type="protein sequence ID" value="KIX95046.1"/>
    <property type="molecule type" value="Genomic_DNA"/>
</dbReference>
<dbReference type="AlphaFoldDB" id="A0A0D2ID51"/>
<evidence type="ECO:0000256" key="1">
    <source>
        <dbReference type="SAM" id="MobiDB-lite"/>
    </source>
</evidence>
<gene>
    <name evidence="2" type="ORF">Z520_09356</name>
</gene>
<dbReference type="VEuPathDB" id="FungiDB:Z520_09356"/>
<accession>A0A0D2ID51</accession>
<dbReference type="Proteomes" id="UP000053411">
    <property type="component" value="Unassembled WGS sequence"/>
</dbReference>
<protein>
    <submittedName>
        <fullName evidence="2">Uncharacterized protein</fullName>
    </submittedName>
</protein>